<sequence>MSTEGLPWAMQAWVKQLQVIIQNLPLNYVQLEERMGPGASTSTLSRIFTGRTLPSGPDFVDRLCAIIQQTTYKAVPQKTVDELRGLYFAALKERDPHRAEVEKLKRALEDANSRVSLAQEAASSLRWQLIGERAQLELPSSKAGVRSQDACSAAEVTPDDVLTRHERLDQELRELLIEVQQLSAARDEIDRQLKAAEDRLNARLAEEWAQAAADSDPPPRVRSRRRAEDRPALSPLVGDSEVLGQRDDQLIRILTETTQRALPLVGRLQDVLAPHDPAALLVAQVRRKWDTIASLTGESQPQLGPAWVPVSDVLKLAAAKIQFNDRVDLSTLDETIAAERVQGQAVTEVCNLLAELLENATTHSTPKTTVIVEGERGGPGSGLRLSIHDVGIGMPDDELALLNERLANPPVYASTRRLGILIVGNLAQRNEIGVELANRTTGGTTANVYLPEALLAPTPAGGADASVPGNAPELT</sequence>
<keyword evidence="5" id="KW-0418">Kinase</keyword>
<keyword evidence="10" id="KW-1185">Reference proteome</keyword>
<dbReference type="AlphaFoldDB" id="A0A1E7L4D5"/>
<evidence type="ECO:0000256" key="5">
    <source>
        <dbReference type="ARBA" id="ARBA00022777"/>
    </source>
</evidence>
<dbReference type="InterPro" id="IPR050428">
    <property type="entry name" value="TCS_sensor_his_kinase"/>
</dbReference>
<feature type="region of interest" description="Disordered" evidence="7">
    <location>
        <begin position="208"/>
        <end position="236"/>
    </location>
</feature>
<feature type="coiled-coil region" evidence="6">
    <location>
        <begin position="165"/>
        <end position="206"/>
    </location>
</feature>
<evidence type="ECO:0000256" key="2">
    <source>
        <dbReference type="ARBA" id="ARBA00012438"/>
    </source>
</evidence>
<organism evidence="9 10">
    <name type="scientific">Streptomyces nanshensis</name>
    <dbReference type="NCBI Taxonomy" id="518642"/>
    <lineage>
        <taxon>Bacteria</taxon>
        <taxon>Bacillati</taxon>
        <taxon>Actinomycetota</taxon>
        <taxon>Actinomycetes</taxon>
        <taxon>Kitasatosporales</taxon>
        <taxon>Streptomycetaceae</taxon>
        <taxon>Streptomyces</taxon>
    </lineage>
</organism>
<evidence type="ECO:0000256" key="6">
    <source>
        <dbReference type="SAM" id="Coils"/>
    </source>
</evidence>
<dbReference type="PANTHER" id="PTHR45436:SF5">
    <property type="entry name" value="SENSOR HISTIDINE KINASE TRCS"/>
    <property type="match status" value="1"/>
</dbReference>
<feature type="domain" description="Histidine kinase/HSP90-like ATPase" evidence="8">
    <location>
        <begin position="350"/>
        <end position="453"/>
    </location>
</feature>
<evidence type="ECO:0000256" key="4">
    <source>
        <dbReference type="ARBA" id="ARBA00022679"/>
    </source>
</evidence>
<dbReference type="GO" id="GO:0005886">
    <property type="term" value="C:plasma membrane"/>
    <property type="evidence" value="ECO:0007669"/>
    <property type="project" value="TreeGrafter"/>
</dbReference>
<accession>A0A1E7L4D5</accession>
<dbReference type="PANTHER" id="PTHR45436">
    <property type="entry name" value="SENSOR HISTIDINE KINASE YKOH"/>
    <property type="match status" value="1"/>
</dbReference>
<feature type="coiled-coil region" evidence="6">
    <location>
        <begin position="94"/>
        <end position="121"/>
    </location>
</feature>
<evidence type="ECO:0000256" key="3">
    <source>
        <dbReference type="ARBA" id="ARBA00022553"/>
    </source>
</evidence>
<evidence type="ECO:0000259" key="8">
    <source>
        <dbReference type="Pfam" id="PF02518"/>
    </source>
</evidence>
<evidence type="ECO:0000313" key="9">
    <source>
        <dbReference type="EMBL" id="OEV11052.1"/>
    </source>
</evidence>
<keyword evidence="3" id="KW-0597">Phosphoprotein</keyword>
<dbReference type="Proteomes" id="UP000176005">
    <property type="component" value="Unassembled WGS sequence"/>
</dbReference>
<protein>
    <recommendedName>
        <fullName evidence="2">histidine kinase</fullName>
        <ecNumber evidence="2">2.7.13.3</ecNumber>
    </recommendedName>
</protein>
<comment type="caution">
    <text evidence="9">The sequence shown here is derived from an EMBL/GenBank/DDBJ whole genome shotgun (WGS) entry which is preliminary data.</text>
</comment>
<proteinExistence type="predicted"/>
<name>A0A1E7L4D5_9ACTN</name>
<keyword evidence="4" id="KW-0808">Transferase</keyword>
<dbReference type="InterPro" id="IPR036890">
    <property type="entry name" value="HATPase_C_sf"/>
</dbReference>
<dbReference type="EC" id="2.7.13.3" evidence="2"/>
<dbReference type="InterPro" id="IPR003594">
    <property type="entry name" value="HATPase_dom"/>
</dbReference>
<comment type="catalytic activity">
    <reaction evidence="1">
        <text>ATP + protein L-histidine = ADP + protein N-phospho-L-histidine.</text>
        <dbReference type="EC" id="2.7.13.3"/>
    </reaction>
</comment>
<dbReference type="SUPFAM" id="SSF55874">
    <property type="entry name" value="ATPase domain of HSP90 chaperone/DNA topoisomerase II/histidine kinase"/>
    <property type="match status" value="1"/>
</dbReference>
<dbReference type="Gene3D" id="3.30.565.10">
    <property type="entry name" value="Histidine kinase-like ATPase, C-terminal domain"/>
    <property type="match status" value="1"/>
</dbReference>
<dbReference type="Pfam" id="PF02518">
    <property type="entry name" value="HATPase_c"/>
    <property type="match status" value="1"/>
</dbReference>
<reference evidence="9 10" key="1">
    <citation type="journal article" date="2016" name="Front. Microbiol.">
        <title>Comparative Genomics Analysis of Streptomyces Species Reveals Their Adaptation to the Marine Environment and Their Diversity at the Genomic Level.</title>
        <authorList>
            <person name="Tian X."/>
            <person name="Zhang Z."/>
            <person name="Yang T."/>
            <person name="Chen M."/>
            <person name="Li J."/>
            <person name="Chen F."/>
            <person name="Yang J."/>
            <person name="Li W."/>
            <person name="Zhang B."/>
            <person name="Zhang Z."/>
            <person name="Wu J."/>
            <person name="Zhang C."/>
            <person name="Long L."/>
            <person name="Xiao J."/>
        </authorList>
    </citation>
    <scope>NUCLEOTIDE SEQUENCE [LARGE SCALE GENOMIC DNA]</scope>
    <source>
        <strain evidence="9 10">SCSIO 10429</strain>
    </source>
</reference>
<evidence type="ECO:0000256" key="7">
    <source>
        <dbReference type="SAM" id="MobiDB-lite"/>
    </source>
</evidence>
<dbReference type="GO" id="GO:0000160">
    <property type="term" value="P:phosphorelay signal transduction system"/>
    <property type="evidence" value="ECO:0007669"/>
    <property type="project" value="TreeGrafter"/>
</dbReference>
<dbReference type="EMBL" id="LJGW01000252">
    <property type="protein sequence ID" value="OEV11052.1"/>
    <property type="molecule type" value="Genomic_DNA"/>
</dbReference>
<dbReference type="GO" id="GO:0004673">
    <property type="term" value="F:protein histidine kinase activity"/>
    <property type="evidence" value="ECO:0007669"/>
    <property type="project" value="UniProtKB-EC"/>
</dbReference>
<evidence type="ECO:0000256" key="1">
    <source>
        <dbReference type="ARBA" id="ARBA00000085"/>
    </source>
</evidence>
<evidence type="ECO:0000313" key="10">
    <source>
        <dbReference type="Proteomes" id="UP000176005"/>
    </source>
</evidence>
<keyword evidence="6" id="KW-0175">Coiled coil</keyword>
<gene>
    <name evidence="9" type="ORF">AN218_14785</name>
</gene>